<dbReference type="Gene3D" id="3.90.79.10">
    <property type="entry name" value="Nucleoside Triphosphate Pyrophosphohydrolase"/>
    <property type="match status" value="1"/>
</dbReference>
<comment type="caution">
    <text evidence="2">The sequence shown here is derived from an EMBL/GenBank/DDBJ whole genome shotgun (WGS) entry which is preliminary data.</text>
</comment>
<name>A0ABU5IIH6_9BURK</name>
<dbReference type="PANTHER" id="PTHR23131">
    <property type="entry name" value="ENDORIBONUCLEASE LACTB2"/>
    <property type="match status" value="1"/>
</dbReference>
<evidence type="ECO:0000313" key="3">
    <source>
        <dbReference type="Proteomes" id="UP001293718"/>
    </source>
</evidence>
<dbReference type="InterPro" id="IPR036388">
    <property type="entry name" value="WH-like_DNA-bd_sf"/>
</dbReference>
<dbReference type="SUPFAM" id="SSF55811">
    <property type="entry name" value="Nudix"/>
    <property type="match status" value="1"/>
</dbReference>
<dbReference type="EMBL" id="JAXOJX010000032">
    <property type="protein sequence ID" value="MDZ5458604.1"/>
    <property type="molecule type" value="Genomic_DNA"/>
</dbReference>
<dbReference type="Proteomes" id="UP001293718">
    <property type="component" value="Unassembled WGS sequence"/>
</dbReference>
<dbReference type="CDD" id="cd16278">
    <property type="entry name" value="metallo-hydrolase-like_MBL-fold"/>
    <property type="match status" value="1"/>
</dbReference>
<dbReference type="Gene3D" id="3.60.15.10">
    <property type="entry name" value="Ribonuclease Z/Hydroxyacylglutathione hydrolase-like"/>
    <property type="match status" value="1"/>
</dbReference>
<dbReference type="RefSeq" id="WP_322466642.1">
    <property type="nucleotide sequence ID" value="NZ_JAXOJX010000032.1"/>
</dbReference>
<dbReference type="InterPro" id="IPR001279">
    <property type="entry name" value="Metallo-B-lactamas"/>
</dbReference>
<proteinExistence type="predicted"/>
<organism evidence="2 3">
    <name type="scientific">Azohydromonas lata</name>
    <dbReference type="NCBI Taxonomy" id="45677"/>
    <lineage>
        <taxon>Bacteria</taxon>
        <taxon>Pseudomonadati</taxon>
        <taxon>Pseudomonadota</taxon>
        <taxon>Betaproteobacteria</taxon>
        <taxon>Burkholderiales</taxon>
        <taxon>Sphaerotilaceae</taxon>
        <taxon>Azohydromonas</taxon>
    </lineage>
</organism>
<reference evidence="2 3" key="1">
    <citation type="submission" date="2023-11" db="EMBL/GenBank/DDBJ databases">
        <title>Draft genome of Azohydromonas lata strain H1 (DSM1123), a polyhydroxyalkanoate producer.</title>
        <authorList>
            <person name="Traversa D."/>
            <person name="D'Addabbo P."/>
            <person name="Pazzani C."/>
            <person name="Manzari C."/>
            <person name="Chiara M."/>
            <person name="Scrascia M."/>
        </authorList>
    </citation>
    <scope>NUCLEOTIDE SEQUENCE [LARGE SCALE GENOMIC DNA]</scope>
    <source>
        <strain evidence="2 3">H1</strain>
    </source>
</reference>
<dbReference type="InterPro" id="IPR036866">
    <property type="entry name" value="RibonucZ/Hydroxyglut_hydro"/>
</dbReference>
<protein>
    <submittedName>
        <fullName evidence="2">MBL fold metallo-hydrolase</fullName>
    </submittedName>
</protein>
<dbReference type="Gene3D" id="1.10.10.10">
    <property type="entry name" value="Winged helix-like DNA-binding domain superfamily/Winged helix DNA-binding domain"/>
    <property type="match status" value="1"/>
</dbReference>
<dbReference type="PROSITE" id="PS51462">
    <property type="entry name" value="NUDIX"/>
    <property type="match status" value="1"/>
</dbReference>
<dbReference type="Pfam" id="PF00753">
    <property type="entry name" value="Lactamase_B"/>
    <property type="match status" value="1"/>
</dbReference>
<sequence length="547" mass="59113">MPSLRPSSALVLVRDAAAGPEVLLLRRAERGDQNSGAWVFPGGLLDAADADLAAVCTGRDEAACNQRLGLAEGALPWYAAAVRETFEEAGLLIAVDARGETVRGAQLQAAWRTRLHGREVGLDALCREQVWRIALERVHLFAHIVTPPGLPKRFDTRFFIAPAPAAQEASHDGIEMTAHAWLSPAQALDGAPGVHVVGPVRRLLQQLTRFGTAREMLDWAAALPEVPCIRPQLARDAQGRVGPLFPDHPGWAEARRVDPEGRGIARAQVTPGEPLRLSERVIRLTAANPGVMTGPGTNSYLVGALSTNEWAVIDPGPADAAHVQALQAAAPGPIRWILVTHTHLDHSPGAAPLATATGAQVLGRRTPHAQWQDEAFAPTRELQEGERLALDAGTTLRVVHTPGHASNHLCYLLEEEATLFTGDHVMQGSTVVINPPDGDMGAYLASLRRLRDEFAPLQWLAPGHGFLIANPARVWNFLIAHREQREAKLLAALGTEPQTPDALLPVVYDDVPPAKHAAARRSLLAALLKLRAENRAFETPDQRWRRA</sequence>
<accession>A0ABU5IIH6</accession>
<feature type="domain" description="Nudix hydrolase" evidence="1">
    <location>
        <begin position="3"/>
        <end position="205"/>
    </location>
</feature>
<dbReference type="InterPro" id="IPR015797">
    <property type="entry name" value="NUDIX_hydrolase-like_dom_sf"/>
</dbReference>
<evidence type="ECO:0000259" key="1">
    <source>
        <dbReference type="PROSITE" id="PS51462"/>
    </source>
</evidence>
<dbReference type="SMART" id="SM00849">
    <property type="entry name" value="Lactamase_B"/>
    <property type="match status" value="1"/>
</dbReference>
<dbReference type="SUPFAM" id="SSF56281">
    <property type="entry name" value="Metallo-hydrolase/oxidoreductase"/>
    <property type="match status" value="1"/>
</dbReference>
<dbReference type="InterPro" id="IPR050662">
    <property type="entry name" value="Sec-metab_biosynth-thioest"/>
</dbReference>
<dbReference type="InterPro" id="IPR000086">
    <property type="entry name" value="NUDIX_hydrolase_dom"/>
</dbReference>
<dbReference type="Pfam" id="PF17778">
    <property type="entry name" value="WHD_BLACT"/>
    <property type="match status" value="1"/>
</dbReference>
<dbReference type="CDD" id="cd18870">
    <property type="entry name" value="NUDIX_AcylCoAdiphos_Nudt19"/>
    <property type="match status" value="1"/>
</dbReference>
<evidence type="ECO:0000313" key="2">
    <source>
        <dbReference type="EMBL" id="MDZ5458604.1"/>
    </source>
</evidence>
<dbReference type="InterPro" id="IPR041516">
    <property type="entry name" value="LACTB2_WH"/>
</dbReference>
<keyword evidence="3" id="KW-1185">Reference proteome</keyword>
<gene>
    <name evidence="2" type="ORF">SM757_18655</name>
</gene>
<dbReference type="PANTHER" id="PTHR23131:SF0">
    <property type="entry name" value="ENDORIBONUCLEASE LACTB2"/>
    <property type="match status" value="1"/>
</dbReference>